<dbReference type="EMBL" id="CP053892">
    <property type="protein sequence ID" value="QKG20218.1"/>
    <property type="molecule type" value="Genomic_DNA"/>
</dbReference>
<dbReference type="InterPro" id="IPR002645">
    <property type="entry name" value="STAS_dom"/>
</dbReference>
<dbReference type="SUPFAM" id="SSF52091">
    <property type="entry name" value="SpoIIaa-like"/>
    <property type="match status" value="1"/>
</dbReference>
<dbReference type="InterPro" id="IPR003658">
    <property type="entry name" value="Anti-sigma_ant"/>
</dbReference>
<proteinExistence type="inferred from homology"/>
<dbReference type="GO" id="GO:0043856">
    <property type="term" value="F:anti-sigma factor antagonist activity"/>
    <property type="evidence" value="ECO:0007669"/>
    <property type="project" value="InterPro"/>
</dbReference>
<dbReference type="PANTHER" id="PTHR33495">
    <property type="entry name" value="ANTI-SIGMA FACTOR ANTAGONIST TM_1081-RELATED-RELATED"/>
    <property type="match status" value="1"/>
</dbReference>
<comment type="similarity">
    <text evidence="1 2">Belongs to the anti-sigma-factor antagonist family.</text>
</comment>
<feature type="domain" description="STAS" evidence="3">
    <location>
        <begin position="12"/>
        <end position="121"/>
    </location>
</feature>
<evidence type="ECO:0000256" key="2">
    <source>
        <dbReference type="RuleBase" id="RU003749"/>
    </source>
</evidence>
<keyword evidence="5" id="KW-1185">Reference proteome</keyword>
<gene>
    <name evidence="4" type="ORF">ACTIVE_1856</name>
</gene>
<evidence type="ECO:0000256" key="1">
    <source>
        <dbReference type="ARBA" id="ARBA00009013"/>
    </source>
</evidence>
<dbReference type="InterPro" id="IPR036513">
    <property type="entry name" value="STAS_dom_sf"/>
</dbReference>
<organism evidence="4 5">
    <name type="scientific">Actinomadura verrucosospora</name>
    <dbReference type="NCBI Taxonomy" id="46165"/>
    <lineage>
        <taxon>Bacteria</taxon>
        <taxon>Bacillati</taxon>
        <taxon>Actinomycetota</taxon>
        <taxon>Actinomycetes</taxon>
        <taxon>Streptosporangiales</taxon>
        <taxon>Thermomonosporaceae</taxon>
        <taxon>Actinomadura</taxon>
    </lineage>
</organism>
<accession>A0A7D3VQC0</accession>
<dbReference type="Proteomes" id="UP000501240">
    <property type="component" value="Chromosome"/>
</dbReference>
<dbReference type="PANTHER" id="PTHR33495:SF2">
    <property type="entry name" value="ANTI-SIGMA FACTOR ANTAGONIST TM_1081-RELATED"/>
    <property type="match status" value="1"/>
</dbReference>
<name>A0A7D3VQC0_ACTVE</name>
<reference evidence="4 5" key="1">
    <citation type="submission" date="2020-05" db="EMBL/GenBank/DDBJ databases">
        <title>Actinomadura verrucosospora NRRL-B18236 (PFL_A860) Genome sequencing and assembly.</title>
        <authorList>
            <person name="Samborskyy M."/>
        </authorList>
    </citation>
    <scope>NUCLEOTIDE SEQUENCE [LARGE SCALE GENOMIC DNA]</scope>
    <source>
        <strain evidence="4 5">NRRL:B18236</strain>
    </source>
</reference>
<dbReference type="CDD" id="cd07043">
    <property type="entry name" value="STAS_anti-anti-sigma_factors"/>
    <property type="match status" value="1"/>
</dbReference>
<dbReference type="Gene3D" id="3.30.750.24">
    <property type="entry name" value="STAS domain"/>
    <property type="match status" value="1"/>
</dbReference>
<protein>
    <recommendedName>
        <fullName evidence="2">Anti-sigma factor antagonist</fullName>
    </recommendedName>
</protein>
<dbReference type="AlphaFoldDB" id="A0A7D3VQC0"/>
<dbReference type="NCBIfam" id="TIGR00377">
    <property type="entry name" value="ant_ant_sig"/>
    <property type="match status" value="1"/>
</dbReference>
<evidence type="ECO:0000259" key="3">
    <source>
        <dbReference type="PROSITE" id="PS50801"/>
    </source>
</evidence>
<dbReference type="RefSeq" id="WP_173094661.1">
    <property type="nucleotide sequence ID" value="NZ_CP053892.1"/>
</dbReference>
<sequence length="121" mass="12853">MGAAGGAPDGGADFGVAEHDGWTVVTVAGELDLGTAGRLDEHLSKAIGAEGRPRVVVDVTRMTFCDSSGLNVLIRASKRIASMHGRFVMVRPTERVRNVLRVTGLERVFDIRDELPPAGRG</sequence>
<evidence type="ECO:0000313" key="4">
    <source>
        <dbReference type="EMBL" id="QKG20218.1"/>
    </source>
</evidence>
<dbReference type="PROSITE" id="PS50801">
    <property type="entry name" value="STAS"/>
    <property type="match status" value="1"/>
</dbReference>
<dbReference type="Pfam" id="PF01740">
    <property type="entry name" value="STAS"/>
    <property type="match status" value="1"/>
</dbReference>
<evidence type="ECO:0000313" key="5">
    <source>
        <dbReference type="Proteomes" id="UP000501240"/>
    </source>
</evidence>